<name>A0A195BJL6_9HYME</name>
<evidence type="ECO:0000256" key="1">
    <source>
        <dbReference type="SAM" id="MobiDB-lite"/>
    </source>
</evidence>
<proteinExistence type="predicted"/>
<organism evidence="2 3">
    <name type="scientific">Atta colombica</name>
    <dbReference type="NCBI Taxonomy" id="520822"/>
    <lineage>
        <taxon>Eukaryota</taxon>
        <taxon>Metazoa</taxon>
        <taxon>Ecdysozoa</taxon>
        <taxon>Arthropoda</taxon>
        <taxon>Hexapoda</taxon>
        <taxon>Insecta</taxon>
        <taxon>Pterygota</taxon>
        <taxon>Neoptera</taxon>
        <taxon>Endopterygota</taxon>
        <taxon>Hymenoptera</taxon>
        <taxon>Apocrita</taxon>
        <taxon>Aculeata</taxon>
        <taxon>Formicoidea</taxon>
        <taxon>Formicidae</taxon>
        <taxon>Myrmicinae</taxon>
        <taxon>Atta</taxon>
    </lineage>
</organism>
<dbReference type="EMBL" id="KQ976464">
    <property type="protein sequence ID" value="KYM84559.1"/>
    <property type="molecule type" value="Genomic_DNA"/>
</dbReference>
<dbReference type="Proteomes" id="UP000078540">
    <property type="component" value="Unassembled WGS sequence"/>
</dbReference>
<accession>A0A195BJL6</accession>
<protein>
    <submittedName>
        <fullName evidence="2">Uncharacterized protein</fullName>
    </submittedName>
</protein>
<feature type="region of interest" description="Disordered" evidence="1">
    <location>
        <begin position="1"/>
        <end position="27"/>
    </location>
</feature>
<sequence>MQPAEKLHARNYCANRTRKSANPGRYVPLTPLREEERKNEDYTSIESDKAACAAPVAFNEHSASQPHRLRSITWRFPQTAFAKLSSAKPREEVDPVYKQNWPLGIRSPSRGPPSTLLAFIAGKEPQL</sequence>
<dbReference type="AlphaFoldDB" id="A0A195BJL6"/>
<evidence type="ECO:0000313" key="2">
    <source>
        <dbReference type="EMBL" id="KYM84559.1"/>
    </source>
</evidence>
<gene>
    <name evidence="2" type="ORF">ALC53_05346</name>
</gene>
<evidence type="ECO:0000313" key="3">
    <source>
        <dbReference type="Proteomes" id="UP000078540"/>
    </source>
</evidence>
<keyword evidence="3" id="KW-1185">Reference proteome</keyword>
<reference evidence="2 3" key="1">
    <citation type="submission" date="2015-09" db="EMBL/GenBank/DDBJ databases">
        <title>Atta colombica WGS genome.</title>
        <authorList>
            <person name="Nygaard S."/>
            <person name="Hu H."/>
            <person name="Boomsma J."/>
            <person name="Zhang G."/>
        </authorList>
    </citation>
    <scope>NUCLEOTIDE SEQUENCE [LARGE SCALE GENOMIC DNA]</scope>
    <source>
        <strain evidence="2">Treedump-2</strain>
        <tissue evidence="2">Whole body</tissue>
    </source>
</reference>